<feature type="transmembrane region" description="Helical" evidence="2">
    <location>
        <begin position="84"/>
        <end position="101"/>
    </location>
</feature>
<reference evidence="3 4" key="1">
    <citation type="journal article" date="2023" name="Life. Sci Alliance">
        <title>Evolutionary insights into 3D genome organization and epigenetic landscape of Vigna mungo.</title>
        <authorList>
            <person name="Junaid A."/>
            <person name="Singh B."/>
            <person name="Bhatia S."/>
        </authorList>
    </citation>
    <scope>NUCLEOTIDE SEQUENCE [LARGE SCALE GENOMIC DNA]</scope>
    <source>
        <strain evidence="3">Urdbean</strain>
    </source>
</reference>
<feature type="transmembrane region" description="Helical" evidence="2">
    <location>
        <begin position="60"/>
        <end position="78"/>
    </location>
</feature>
<evidence type="ECO:0000256" key="1">
    <source>
        <dbReference type="SAM" id="MobiDB-lite"/>
    </source>
</evidence>
<keyword evidence="4" id="KW-1185">Reference proteome</keyword>
<gene>
    <name evidence="3" type="ORF">V8G54_008439</name>
</gene>
<dbReference type="Proteomes" id="UP001374535">
    <property type="component" value="Chromosome 2"/>
</dbReference>
<evidence type="ECO:0000313" key="3">
    <source>
        <dbReference type="EMBL" id="WVZ21117.1"/>
    </source>
</evidence>
<proteinExistence type="predicted"/>
<name>A0AAQ3P5M1_VIGMU</name>
<protein>
    <submittedName>
        <fullName evidence="3">Uncharacterized protein</fullName>
    </submittedName>
</protein>
<feature type="compositionally biased region" description="Polar residues" evidence="1">
    <location>
        <begin position="202"/>
        <end position="214"/>
    </location>
</feature>
<keyword evidence="2" id="KW-0812">Transmembrane</keyword>
<feature type="region of interest" description="Disordered" evidence="1">
    <location>
        <begin position="202"/>
        <end position="239"/>
    </location>
</feature>
<keyword evidence="2" id="KW-0472">Membrane</keyword>
<accession>A0AAQ3P5M1</accession>
<evidence type="ECO:0000313" key="4">
    <source>
        <dbReference type="Proteomes" id="UP001374535"/>
    </source>
</evidence>
<dbReference type="EMBL" id="CP144699">
    <property type="protein sequence ID" value="WVZ21117.1"/>
    <property type="molecule type" value="Genomic_DNA"/>
</dbReference>
<evidence type="ECO:0000256" key="2">
    <source>
        <dbReference type="SAM" id="Phobius"/>
    </source>
</evidence>
<organism evidence="3 4">
    <name type="scientific">Vigna mungo</name>
    <name type="common">Black gram</name>
    <name type="synonym">Phaseolus mungo</name>
    <dbReference type="NCBI Taxonomy" id="3915"/>
    <lineage>
        <taxon>Eukaryota</taxon>
        <taxon>Viridiplantae</taxon>
        <taxon>Streptophyta</taxon>
        <taxon>Embryophyta</taxon>
        <taxon>Tracheophyta</taxon>
        <taxon>Spermatophyta</taxon>
        <taxon>Magnoliopsida</taxon>
        <taxon>eudicotyledons</taxon>
        <taxon>Gunneridae</taxon>
        <taxon>Pentapetalae</taxon>
        <taxon>rosids</taxon>
        <taxon>fabids</taxon>
        <taxon>Fabales</taxon>
        <taxon>Fabaceae</taxon>
        <taxon>Papilionoideae</taxon>
        <taxon>50 kb inversion clade</taxon>
        <taxon>NPAAA clade</taxon>
        <taxon>indigoferoid/millettioid clade</taxon>
        <taxon>Phaseoleae</taxon>
        <taxon>Vigna</taxon>
    </lineage>
</organism>
<feature type="transmembrane region" description="Helical" evidence="2">
    <location>
        <begin position="284"/>
        <end position="307"/>
    </location>
</feature>
<dbReference type="AlphaFoldDB" id="A0AAQ3P5M1"/>
<sequence>MKNKAYTILMALQLTSIGIKYGGSDNNPFKHSTPTVLLFLTAACSHVLASRSQINSPTIFIFNVSGVIGCEALMWILIVPEILWWYIINVPLLLLSFYFNYNQINQLIPDTTPLLVILWLNYDQIKELIRGRTHDPNRVSRARLCVYVYELVADRYVYELVADKSTFRGWNFLPSLPTPTLRLQVSLSLALTLQRPGVSFSLSAAPSQTNTTSNRPSLRRQKCRRRPPPKTSKPPRCSDIRCEHHRRALSFVGRLLGGLVHRTSHGAASVSGHRQGGRRSPRQWLLSFFAGEQGSPFSLLFYFYLLILTGVVTAKEKEAAAIESTGLRFRLTQLADWGNMAYGLPGGMVKIAGIWLGDSVKDAGICLSGRGLIEEMSRDVGRAWWGHFGFGHEGNYEQGITSRMKMKVLTADPCFETIL</sequence>
<keyword evidence="2" id="KW-1133">Transmembrane helix</keyword>
<feature type="compositionally biased region" description="Basic residues" evidence="1">
    <location>
        <begin position="217"/>
        <end position="228"/>
    </location>
</feature>